<dbReference type="Pfam" id="PF07927">
    <property type="entry name" value="HicA_toxin"/>
    <property type="match status" value="1"/>
</dbReference>
<evidence type="ECO:0000313" key="8">
    <source>
        <dbReference type="EMBL" id="CAJ71831.1"/>
    </source>
</evidence>
<reference evidence="9 10" key="3">
    <citation type="submission" date="2020-02" db="EMBL/GenBank/DDBJ databases">
        <title>Newly sequenced genome of strain CSTR1 showed variability in Candidatus Kuenenia stuttgartiensis genomes.</title>
        <authorList>
            <person name="Ding C."/>
            <person name="Adrian L."/>
        </authorList>
    </citation>
    <scope>NUCLEOTIDE SEQUENCE [LARGE SCALE GENOMIC DNA]</scope>
    <source>
        <strain evidence="9 10">CSTR1</strain>
    </source>
</reference>
<keyword evidence="3" id="KW-0540">Nuclease</keyword>
<keyword evidence="4" id="KW-0255">Endonuclease</keyword>
<dbReference type="EMBL" id="CP049055">
    <property type="protein sequence ID" value="QII13678.1"/>
    <property type="molecule type" value="Genomic_DNA"/>
</dbReference>
<dbReference type="GO" id="GO:0004519">
    <property type="term" value="F:endonuclease activity"/>
    <property type="evidence" value="ECO:0007669"/>
    <property type="project" value="UniProtKB-KW"/>
</dbReference>
<dbReference type="GO" id="GO:0016787">
    <property type="term" value="F:hydrolase activity"/>
    <property type="evidence" value="ECO:0007669"/>
    <property type="project" value="UniProtKB-KW"/>
</dbReference>
<accession>Q1PX79</accession>
<sequence>MKRKDLIKKIESIGCIFVRLGGNHDWYKNPKNGKYQPIPREQKGTLPLFFHQIKQEIWEVSL</sequence>
<evidence type="ECO:0000256" key="4">
    <source>
        <dbReference type="ARBA" id="ARBA00022759"/>
    </source>
</evidence>
<evidence type="ECO:0000256" key="6">
    <source>
        <dbReference type="ARBA" id="ARBA00022884"/>
    </source>
</evidence>
<keyword evidence="6" id="KW-0694">RNA-binding</keyword>
<evidence type="ECO:0000256" key="1">
    <source>
        <dbReference type="ARBA" id="ARBA00006620"/>
    </source>
</evidence>
<protein>
    <recommendedName>
        <fullName evidence="11">YcfA-like protein</fullName>
    </recommendedName>
</protein>
<dbReference type="Gene3D" id="3.30.920.30">
    <property type="entry name" value="Hypothetical protein"/>
    <property type="match status" value="1"/>
</dbReference>
<evidence type="ECO:0000256" key="2">
    <source>
        <dbReference type="ARBA" id="ARBA00022649"/>
    </source>
</evidence>
<comment type="similarity">
    <text evidence="1">Belongs to the HicA mRNA interferase family.</text>
</comment>
<dbReference type="InterPro" id="IPR012933">
    <property type="entry name" value="HicA_mRNA_interferase"/>
</dbReference>
<evidence type="ECO:0000256" key="3">
    <source>
        <dbReference type="ARBA" id="ARBA00022722"/>
    </source>
</evidence>
<dbReference type="EMBL" id="CT573073">
    <property type="protein sequence ID" value="CAJ71831.1"/>
    <property type="molecule type" value="Genomic_DNA"/>
</dbReference>
<gene>
    <name evidence="9" type="ORF">KsCSTR_42990</name>
    <name evidence="8" type="ORF">kustc1086</name>
</gene>
<proteinExistence type="inferred from homology"/>
<evidence type="ECO:0000313" key="10">
    <source>
        <dbReference type="Proteomes" id="UP000501926"/>
    </source>
</evidence>
<keyword evidence="5" id="KW-0378">Hydrolase</keyword>
<dbReference type="RefSeq" id="WP_164995453.1">
    <property type="nucleotide sequence ID" value="NZ_CP049055.1"/>
</dbReference>
<evidence type="ECO:0000256" key="7">
    <source>
        <dbReference type="ARBA" id="ARBA00023016"/>
    </source>
</evidence>
<evidence type="ECO:0000313" key="9">
    <source>
        <dbReference type="EMBL" id="QII13678.1"/>
    </source>
</evidence>
<dbReference type="SUPFAM" id="SSF54786">
    <property type="entry name" value="YcfA/nrd intein domain"/>
    <property type="match status" value="1"/>
</dbReference>
<dbReference type="GO" id="GO:0003729">
    <property type="term" value="F:mRNA binding"/>
    <property type="evidence" value="ECO:0007669"/>
    <property type="project" value="InterPro"/>
</dbReference>
<evidence type="ECO:0008006" key="11">
    <source>
        <dbReference type="Google" id="ProtNLM"/>
    </source>
</evidence>
<organism evidence="8">
    <name type="scientific">Kuenenia stuttgartiensis</name>
    <dbReference type="NCBI Taxonomy" id="174633"/>
    <lineage>
        <taxon>Bacteria</taxon>
        <taxon>Pseudomonadati</taxon>
        <taxon>Planctomycetota</taxon>
        <taxon>Candidatus Brocadiia</taxon>
        <taxon>Candidatus Brocadiales</taxon>
        <taxon>Candidatus Brocadiaceae</taxon>
        <taxon>Candidatus Kuenenia</taxon>
    </lineage>
</organism>
<reference evidence="8" key="2">
    <citation type="submission" date="2006-01" db="EMBL/GenBank/DDBJ databases">
        <authorList>
            <person name="Genoscope"/>
        </authorList>
    </citation>
    <scope>NUCLEOTIDE SEQUENCE</scope>
</reference>
<name>Q1PX79_KUEST</name>
<keyword evidence="7" id="KW-0346">Stress response</keyword>
<reference evidence="8" key="1">
    <citation type="journal article" date="2006" name="Nature">
        <title>Deciphering the evolution and metabolism of an anammox bacterium from a community genome.</title>
        <authorList>
            <person name="Strous M."/>
            <person name="Pelletier E."/>
            <person name="Mangenot S."/>
            <person name="Rattei T."/>
            <person name="Lehner A."/>
            <person name="Taylor M.W."/>
            <person name="Horn M."/>
            <person name="Daims H."/>
            <person name="Bartol-Mavel D."/>
            <person name="Wincker P."/>
            <person name="Barbe V."/>
            <person name="Fonknechten N."/>
            <person name="Vallenet D."/>
            <person name="Segurens B."/>
            <person name="Schenowitz-Truong C."/>
            <person name="Medigue C."/>
            <person name="Collingro A."/>
            <person name="Snel B."/>
            <person name="Dutilh B.E."/>
            <person name="OpDenCamp H.J.M."/>
            <person name="vanDerDrift C."/>
            <person name="Cirpus I."/>
            <person name="vanDePas-Schoonen K.T."/>
            <person name="Harhangi H.R."/>
            <person name="vanNiftrik L."/>
            <person name="Schmid M."/>
            <person name="Keltjens J."/>
            <person name="vanDeVossenberg J."/>
            <person name="Kartal B."/>
            <person name="Meier H."/>
            <person name="Frishman D."/>
            <person name="Huynen M.A."/>
            <person name="Mewes H."/>
            <person name="Weissenbach J."/>
            <person name="Jetten M.S.M."/>
            <person name="Wagner M."/>
            <person name="LePaslier D."/>
        </authorList>
    </citation>
    <scope>NUCLEOTIDE SEQUENCE</scope>
</reference>
<keyword evidence="2" id="KW-1277">Toxin-antitoxin system</keyword>
<evidence type="ECO:0000256" key="5">
    <source>
        <dbReference type="ARBA" id="ARBA00022801"/>
    </source>
</evidence>
<dbReference type="Proteomes" id="UP000501926">
    <property type="component" value="Chromosome"/>
</dbReference>
<dbReference type="AlphaFoldDB" id="Q1PX79"/>
<dbReference type="InterPro" id="IPR038570">
    <property type="entry name" value="HicA_sf"/>
</dbReference>